<dbReference type="OrthoDB" id="4536199at2"/>
<dbReference type="InterPro" id="IPR000182">
    <property type="entry name" value="GNAT_dom"/>
</dbReference>
<gene>
    <name evidence="2" type="ORF">CLV71_12651</name>
</gene>
<protein>
    <submittedName>
        <fullName evidence="2">Acetyltransferase (GNAT) family protein</fullName>
    </submittedName>
</protein>
<proteinExistence type="predicted"/>
<organism evidence="2 3">
    <name type="scientific">Actinophytocola oryzae</name>
    <dbReference type="NCBI Taxonomy" id="502181"/>
    <lineage>
        <taxon>Bacteria</taxon>
        <taxon>Bacillati</taxon>
        <taxon>Actinomycetota</taxon>
        <taxon>Actinomycetes</taxon>
        <taxon>Pseudonocardiales</taxon>
        <taxon>Pseudonocardiaceae</taxon>
    </lineage>
</organism>
<dbReference type="EMBL" id="SOCP01000026">
    <property type="protein sequence ID" value="TDV38666.1"/>
    <property type="molecule type" value="Genomic_DNA"/>
</dbReference>
<reference evidence="2 3" key="1">
    <citation type="submission" date="2019-03" db="EMBL/GenBank/DDBJ databases">
        <title>Genomic Encyclopedia of Archaeal and Bacterial Type Strains, Phase II (KMG-II): from individual species to whole genera.</title>
        <authorList>
            <person name="Goeker M."/>
        </authorList>
    </citation>
    <scope>NUCLEOTIDE SEQUENCE [LARGE SCALE GENOMIC DNA]</scope>
    <source>
        <strain evidence="2 3">DSM 45499</strain>
    </source>
</reference>
<dbReference type="Gene3D" id="3.40.630.30">
    <property type="match status" value="1"/>
</dbReference>
<evidence type="ECO:0000259" key="1">
    <source>
        <dbReference type="PROSITE" id="PS51186"/>
    </source>
</evidence>
<dbReference type="PROSITE" id="PS51186">
    <property type="entry name" value="GNAT"/>
    <property type="match status" value="1"/>
</dbReference>
<keyword evidence="2" id="KW-0808">Transferase</keyword>
<comment type="caution">
    <text evidence="2">The sequence shown here is derived from an EMBL/GenBank/DDBJ whole genome shotgun (WGS) entry which is preliminary data.</text>
</comment>
<keyword evidence="3" id="KW-1185">Reference proteome</keyword>
<dbReference type="GO" id="GO:0016747">
    <property type="term" value="F:acyltransferase activity, transferring groups other than amino-acyl groups"/>
    <property type="evidence" value="ECO:0007669"/>
    <property type="project" value="InterPro"/>
</dbReference>
<evidence type="ECO:0000313" key="2">
    <source>
        <dbReference type="EMBL" id="TDV38666.1"/>
    </source>
</evidence>
<dbReference type="Proteomes" id="UP000294927">
    <property type="component" value="Unassembled WGS sequence"/>
</dbReference>
<accession>A0A4V3FQF6</accession>
<dbReference type="InterPro" id="IPR016181">
    <property type="entry name" value="Acyl_CoA_acyltransferase"/>
</dbReference>
<dbReference type="SUPFAM" id="SSF55729">
    <property type="entry name" value="Acyl-CoA N-acyltransferases (Nat)"/>
    <property type="match status" value="1"/>
</dbReference>
<dbReference type="Pfam" id="PF13673">
    <property type="entry name" value="Acetyltransf_10"/>
    <property type="match status" value="1"/>
</dbReference>
<name>A0A4V3FQF6_9PSEU</name>
<feature type="domain" description="N-acetyltransferase" evidence="1">
    <location>
        <begin position="19"/>
        <end position="181"/>
    </location>
</feature>
<dbReference type="AlphaFoldDB" id="A0A4V3FQF6"/>
<sequence length="183" mass="20092">MQTTFRHADGSSAAGILDSVVAPVYEASHADVIDTPFYSTERFVERVRGYLRAPGFELVAAHADSTPVGLAFGYALPTNARWWEGLTTPVDEGFTDETGRRTFALNELMVVPEWQGKGVAHALHDALLGGRTEERATLLVREDNASAQTAYARWGWHKVAKLRPYSDAPHFDALVLPLPLGSR</sequence>
<evidence type="ECO:0000313" key="3">
    <source>
        <dbReference type="Proteomes" id="UP000294927"/>
    </source>
</evidence>